<reference evidence="1 2" key="1">
    <citation type="submission" date="2020-08" db="EMBL/GenBank/DDBJ databases">
        <title>Sequencing the genomes of 1000 actinobacteria strains.</title>
        <authorList>
            <person name="Klenk H.-P."/>
        </authorList>
    </citation>
    <scope>NUCLEOTIDE SEQUENCE [LARGE SCALE GENOMIC DNA]</scope>
    <source>
        <strain evidence="1 2">DSM 45823</strain>
    </source>
</reference>
<proteinExistence type="predicted"/>
<comment type="caution">
    <text evidence="1">The sequence shown here is derived from an EMBL/GenBank/DDBJ whole genome shotgun (WGS) entry which is preliminary data.</text>
</comment>
<organism evidence="1 2">
    <name type="scientific">Thermomonospora cellulosilytica</name>
    <dbReference type="NCBI Taxonomy" id="1411118"/>
    <lineage>
        <taxon>Bacteria</taxon>
        <taxon>Bacillati</taxon>
        <taxon>Actinomycetota</taxon>
        <taxon>Actinomycetes</taxon>
        <taxon>Streptosporangiales</taxon>
        <taxon>Thermomonosporaceae</taxon>
        <taxon>Thermomonospora</taxon>
    </lineage>
</organism>
<accession>A0A7W3R7N2</accession>
<dbReference type="Proteomes" id="UP000539313">
    <property type="component" value="Unassembled WGS sequence"/>
</dbReference>
<evidence type="ECO:0000313" key="1">
    <source>
        <dbReference type="EMBL" id="MBA9002535.1"/>
    </source>
</evidence>
<protein>
    <submittedName>
        <fullName evidence="1">Uncharacterized protein</fullName>
    </submittedName>
</protein>
<dbReference type="EMBL" id="JACJII010000001">
    <property type="protein sequence ID" value="MBA9002535.1"/>
    <property type="molecule type" value="Genomic_DNA"/>
</dbReference>
<name>A0A7W3R7N2_9ACTN</name>
<sequence>MSMRIRRIFVSLEGSCTCKCRRKFMKEIMEQIDVMCNHSVHS</sequence>
<keyword evidence="2" id="KW-1185">Reference proteome</keyword>
<dbReference type="AlphaFoldDB" id="A0A7W3R7N2"/>
<gene>
    <name evidence="1" type="ORF">HNR21_001417</name>
</gene>
<evidence type="ECO:0000313" key="2">
    <source>
        <dbReference type="Proteomes" id="UP000539313"/>
    </source>
</evidence>